<dbReference type="VEuPathDB" id="FungiDB:H310_07751"/>
<name>A0A024U1A7_9STRA</name>
<dbReference type="RefSeq" id="XP_008871462.1">
    <property type="nucleotide sequence ID" value="XM_008873240.1"/>
</dbReference>
<dbReference type="OrthoDB" id="60095at2759"/>
<reference evidence="1" key="1">
    <citation type="submission" date="2013-12" db="EMBL/GenBank/DDBJ databases">
        <title>The Genome Sequence of Aphanomyces invadans NJM9701.</title>
        <authorList>
            <consortium name="The Broad Institute Genomics Platform"/>
            <person name="Russ C."/>
            <person name="Tyler B."/>
            <person name="van West P."/>
            <person name="Dieguez-Uribeondo J."/>
            <person name="Young S.K."/>
            <person name="Zeng Q."/>
            <person name="Gargeya S."/>
            <person name="Fitzgerald M."/>
            <person name="Abouelleil A."/>
            <person name="Alvarado L."/>
            <person name="Chapman S.B."/>
            <person name="Gainer-Dewar J."/>
            <person name="Goldberg J."/>
            <person name="Griggs A."/>
            <person name="Gujja S."/>
            <person name="Hansen M."/>
            <person name="Howarth C."/>
            <person name="Imamovic A."/>
            <person name="Ireland A."/>
            <person name="Larimer J."/>
            <person name="McCowan C."/>
            <person name="Murphy C."/>
            <person name="Pearson M."/>
            <person name="Poon T.W."/>
            <person name="Priest M."/>
            <person name="Roberts A."/>
            <person name="Saif S."/>
            <person name="Shea T."/>
            <person name="Sykes S."/>
            <person name="Wortman J."/>
            <person name="Nusbaum C."/>
            <person name="Birren B."/>
        </authorList>
    </citation>
    <scope>NUCLEOTIDE SEQUENCE [LARGE SCALE GENOMIC DNA]</scope>
    <source>
        <strain evidence="1">NJM9701</strain>
    </source>
</reference>
<organism evidence="1">
    <name type="scientific">Aphanomyces invadans</name>
    <dbReference type="NCBI Taxonomy" id="157072"/>
    <lineage>
        <taxon>Eukaryota</taxon>
        <taxon>Sar</taxon>
        <taxon>Stramenopiles</taxon>
        <taxon>Oomycota</taxon>
        <taxon>Saprolegniomycetes</taxon>
        <taxon>Saprolegniales</taxon>
        <taxon>Verrucalvaceae</taxon>
        <taxon>Aphanomyces</taxon>
    </lineage>
</organism>
<proteinExistence type="predicted"/>
<accession>A0A024U1A7</accession>
<protein>
    <submittedName>
        <fullName evidence="1">Uncharacterized protein</fullName>
    </submittedName>
</protein>
<dbReference type="eggNOG" id="ENOG502SZUA">
    <property type="taxonomic scope" value="Eukaryota"/>
</dbReference>
<gene>
    <name evidence="1" type="ORF">H310_07751</name>
</gene>
<dbReference type="EMBL" id="KI913966">
    <property type="protein sequence ID" value="ETV99686.1"/>
    <property type="molecule type" value="Genomic_DNA"/>
</dbReference>
<dbReference type="AlphaFoldDB" id="A0A024U1A7"/>
<sequence length="255" mass="27436">MLLRTGLNRAAVPRTLKQLCRRHGTVVSYYDSQSGQHVTYTDAIHVHGLVFSPPTTIKPTTALGLDSITVADPAWKDALVSLAHDKPIYLMYPPWTPSLSPLAVDLSCTSPREDWDDVLEKCTAASKLGLPVKATLTHAFASTDVTIQLAGSLLADAGVGIITLDDSVDKLADQDNLLEAFEALTWCDVVGLPMKQRIGFRGSPLASEDLLLQAIQEHEIKHFDVCLQGGAYALDLLQLTRALDAAGASHGVVSQ</sequence>
<evidence type="ECO:0000313" key="1">
    <source>
        <dbReference type="EMBL" id="ETV99686.1"/>
    </source>
</evidence>
<dbReference type="GeneID" id="20084801"/>